<dbReference type="Gene3D" id="1.10.3720.10">
    <property type="entry name" value="MetI-like"/>
    <property type="match status" value="1"/>
</dbReference>
<comment type="subcellular location">
    <subcellularLocation>
        <location evidence="1 7">Cell membrane</location>
        <topology evidence="1 7">Multi-pass membrane protein</topology>
    </subcellularLocation>
</comment>
<dbReference type="OrthoDB" id="9808005at2"/>
<comment type="caution">
    <text evidence="9">The sequence shown here is derived from an EMBL/GenBank/DDBJ whole genome shotgun (WGS) entry which is preliminary data.</text>
</comment>
<dbReference type="NCBIfam" id="TIGR01097">
    <property type="entry name" value="PhnE"/>
    <property type="match status" value="1"/>
</dbReference>
<dbReference type="CDD" id="cd06261">
    <property type="entry name" value="TM_PBP2"/>
    <property type="match status" value="1"/>
</dbReference>
<keyword evidence="10" id="KW-1185">Reference proteome</keyword>
<evidence type="ECO:0000313" key="9">
    <source>
        <dbReference type="EMBL" id="RAK67443.1"/>
    </source>
</evidence>
<evidence type="ECO:0000256" key="2">
    <source>
        <dbReference type="ARBA" id="ARBA00022448"/>
    </source>
</evidence>
<dbReference type="GO" id="GO:0015416">
    <property type="term" value="F:ABC-type phosphonate transporter activity"/>
    <property type="evidence" value="ECO:0007669"/>
    <property type="project" value="InterPro"/>
</dbReference>
<dbReference type="AlphaFoldDB" id="A0A328BJX5"/>
<dbReference type="PANTHER" id="PTHR30043:SF1">
    <property type="entry name" value="ABC TRANSPORT SYSTEM PERMEASE PROTEIN P69"/>
    <property type="match status" value="1"/>
</dbReference>
<keyword evidence="4 7" id="KW-0812">Transmembrane</keyword>
<dbReference type="Proteomes" id="UP000249524">
    <property type="component" value="Unassembled WGS sequence"/>
</dbReference>
<proteinExistence type="inferred from homology"/>
<feature type="transmembrane region" description="Helical" evidence="7">
    <location>
        <begin position="23"/>
        <end position="40"/>
    </location>
</feature>
<dbReference type="InterPro" id="IPR035906">
    <property type="entry name" value="MetI-like_sf"/>
</dbReference>
<evidence type="ECO:0000259" key="8">
    <source>
        <dbReference type="PROSITE" id="PS50928"/>
    </source>
</evidence>
<evidence type="ECO:0000256" key="4">
    <source>
        <dbReference type="ARBA" id="ARBA00022692"/>
    </source>
</evidence>
<feature type="transmembrane region" description="Helical" evidence="7">
    <location>
        <begin position="187"/>
        <end position="205"/>
    </location>
</feature>
<sequence length="267" mass="28382">MTVQPGAIPPPPVRTLAQRAPDLLIWGCLIGLLAIAFGPAELYKLPLLFSNSANMQELGRGFITPDFTHWTLYVGKMWQTIQMAIWGTSLAIVTAIPLGLLASRNITPAFIQVPIRRLLDVVRSVPDLVIGMIFLVAVGPGPLAGVMALAIGTSGVLAKLFSEATESIDRGPVEGVRATGGAKLHEIVWGVIPQVAPLWTSYALYRFESNSRSATVLGLIGAGGIGQVLVDSMNAFDYSSTAAIVLVIIVAVSLIDMLSQAIRSRLL</sequence>
<evidence type="ECO:0000256" key="6">
    <source>
        <dbReference type="ARBA" id="ARBA00023136"/>
    </source>
</evidence>
<dbReference type="RefSeq" id="WP_111275054.1">
    <property type="nucleotide sequence ID" value="NZ_QFYS01000002.1"/>
</dbReference>
<organism evidence="9 10">
    <name type="scientific">Phenylobacterium kunshanense</name>
    <dbReference type="NCBI Taxonomy" id="1445034"/>
    <lineage>
        <taxon>Bacteria</taxon>
        <taxon>Pseudomonadati</taxon>
        <taxon>Pseudomonadota</taxon>
        <taxon>Alphaproteobacteria</taxon>
        <taxon>Caulobacterales</taxon>
        <taxon>Caulobacteraceae</taxon>
        <taxon>Phenylobacterium</taxon>
    </lineage>
</organism>
<evidence type="ECO:0000313" key="10">
    <source>
        <dbReference type="Proteomes" id="UP000249524"/>
    </source>
</evidence>
<evidence type="ECO:0000256" key="1">
    <source>
        <dbReference type="ARBA" id="ARBA00004651"/>
    </source>
</evidence>
<protein>
    <submittedName>
        <fullName evidence="9">Phosphonate ABC transporter, permease protein PhnE</fullName>
    </submittedName>
</protein>
<accession>A0A328BJX5</accession>
<keyword evidence="6 7" id="KW-0472">Membrane</keyword>
<comment type="similarity">
    <text evidence="7">Belongs to the binding-protein-dependent transport system permease family.</text>
</comment>
<dbReference type="EMBL" id="QFYS01000002">
    <property type="protein sequence ID" value="RAK67443.1"/>
    <property type="molecule type" value="Genomic_DNA"/>
</dbReference>
<keyword evidence="2 7" id="KW-0813">Transport</keyword>
<dbReference type="Pfam" id="PF00528">
    <property type="entry name" value="BPD_transp_1"/>
    <property type="match status" value="1"/>
</dbReference>
<dbReference type="SUPFAM" id="SSF161098">
    <property type="entry name" value="MetI-like"/>
    <property type="match status" value="1"/>
</dbReference>
<evidence type="ECO:0000256" key="7">
    <source>
        <dbReference type="RuleBase" id="RU363032"/>
    </source>
</evidence>
<evidence type="ECO:0000256" key="5">
    <source>
        <dbReference type="ARBA" id="ARBA00022989"/>
    </source>
</evidence>
<gene>
    <name evidence="9" type="primary">phnE</name>
    <name evidence="9" type="ORF">DJ019_05890</name>
</gene>
<evidence type="ECO:0000256" key="3">
    <source>
        <dbReference type="ARBA" id="ARBA00022475"/>
    </source>
</evidence>
<name>A0A328BJX5_9CAUL</name>
<dbReference type="GO" id="GO:0005886">
    <property type="term" value="C:plasma membrane"/>
    <property type="evidence" value="ECO:0007669"/>
    <property type="project" value="UniProtKB-SubCell"/>
</dbReference>
<feature type="transmembrane region" description="Helical" evidence="7">
    <location>
        <begin position="128"/>
        <end position="151"/>
    </location>
</feature>
<feature type="domain" description="ABC transmembrane type-1" evidence="8">
    <location>
        <begin position="77"/>
        <end position="259"/>
    </location>
</feature>
<keyword evidence="5 7" id="KW-1133">Transmembrane helix</keyword>
<feature type="transmembrane region" description="Helical" evidence="7">
    <location>
        <begin position="212"/>
        <end position="230"/>
    </location>
</feature>
<feature type="transmembrane region" description="Helical" evidence="7">
    <location>
        <begin position="83"/>
        <end position="107"/>
    </location>
</feature>
<feature type="transmembrane region" description="Helical" evidence="7">
    <location>
        <begin position="242"/>
        <end position="262"/>
    </location>
</feature>
<dbReference type="PANTHER" id="PTHR30043">
    <property type="entry name" value="PHOSPHONATES TRANSPORT SYSTEM PERMEASE PROTEIN"/>
    <property type="match status" value="1"/>
</dbReference>
<dbReference type="InterPro" id="IPR005769">
    <property type="entry name" value="PhnE/PtxC"/>
</dbReference>
<dbReference type="InterPro" id="IPR000515">
    <property type="entry name" value="MetI-like"/>
</dbReference>
<reference evidence="9 10" key="1">
    <citation type="submission" date="2018-05" db="EMBL/GenBank/DDBJ databases">
        <authorList>
            <person name="Lanie J.A."/>
            <person name="Ng W.-L."/>
            <person name="Kazmierczak K.M."/>
            <person name="Andrzejewski T.M."/>
            <person name="Davidsen T.M."/>
            <person name="Wayne K.J."/>
            <person name="Tettelin H."/>
            <person name="Glass J.I."/>
            <person name="Rusch D."/>
            <person name="Podicherti R."/>
            <person name="Tsui H.-C.T."/>
            <person name="Winkler M.E."/>
        </authorList>
    </citation>
    <scope>NUCLEOTIDE SEQUENCE [LARGE SCALE GENOMIC DNA]</scope>
    <source>
        <strain evidence="9 10">BUT-10</strain>
    </source>
</reference>
<dbReference type="PROSITE" id="PS50928">
    <property type="entry name" value="ABC_TM1"/>
    <property type="match status" value="1"/>
</dbReference>
<keyword evidence="3" id="KW-1003">Cell membrane</keyword>